<organism evidence="2 3">
    <name type="scientific">Enterobius vermicularis</name>
    <name type="common">Human pinworm</name>
    <dbReference type="NCBI Taxonomy" id="51028"/>
    <lineage>
        <taxon>Eukaryota</taxon>
        <taxon>Metazoa</taxon>
        <taxon>Ecdysozoa</taxon>
        <taxon>Nematoda</taxon>
        <taxon>Chromadorea</taxon>
        <taxon>Rhabditida</taxon>
        <taxon>Spirurina</taxon>
        <taxon>Oxyuridomorpha</taxon>
        <taxon>Oxyuroidea</taxon>
        <taxon>Oxyuridae</taxon>
        <taxon>Enterobius</taxon>
    </lineage>
</organism>
<gene>
    <name evidence="2" type="ORF">EVEC_LOCUS7369</name>
</gene>
<keyword evidence="1" id="KW-0472">Membrane</keyword>
<evidence type="ECO:0000256" key="1">
    <source>
        <dbReference type="SAM" id="Phobius"/>
    </source>
</evidence>
<dbReference type="OrthoDB" id="5326588at2759"/>
<feature type="transmembrane region" description="Helical" evidence="1">
    <location>
        <begin position="97"/>
        <end position="116"/>
    </location>
</feature>
<keyword evidence="1" id="KW-0812">Transmembrane</keyword>
<dbReference type="EMBL" id="UXUI01008894">
    <property type="protein sequence ID" value="VDD92618.1"/>
    <property type="molecule type" value="Genomic_DNA"/>
</dbReference>
<dbReference type="Proteomes" id="UP000274131">
    <property type="component" value="Unassembled WGS sequence"/>
</dbReference>
<keyword evidence="3" id="KW-1185">Reference proteome</keyword>
<evidence type="ECO:0000313" key="2">
    <source>
        <dbReference type="EMBL" id="VDD92618.1"/>
    </source>
</evidence>
<evidence type="ECO:0000313" key="3">
    <source>
        <dbReference type="Proteomes" id="UP000274131"/>
    </source>
</evidence>
<reference evidence="2 3" key="1">
    <citation type="submission" date="2018-10" db="EMBL/GenBank/DDBJ databases">
        <authorList>
            <consortium name="Pathogen Informatics"/>
        </authorList>
    </citation>
    <scope>NUCLEOTIDE SEQUENCE [LARGE SCALE GENOMIC DNA]</scope>
</reference>
<sequence>MQLLHQIYSNRQSLYRIFPAPFRPVAWRTVAFIALIQYIFSIVLPHDELYIQNSSGERVWKKLNGFVSYILLLLLYILGAALRFYRGSIIYEQWAEVLSLLNLLSFATVLLLYTRAHLAENLNG</sequence>
<feature type="transmembrane region" description="Helical" evidence="1">
    <location>
        <begin position="25"/>
        <end position="46"/>
    </location>
</feature>
<name>A0A3P6IE88_ENTVE</name>
<protein>
    <submittedName>
        <fullName evidence="2">Uncharacterized protein</fullName>
    </submittedName>
</protein>
<accession>A0A3P6IE88</accession>
<keyword evidence="1" id="KW-1133">Transmembrane helix</keyword>
<proteinExistence type="predicted"/>
<dbReference type="STRING" id="51028.A0A3P6IE88"/>
<dbReference type="AlphaFoldDB" id="A0A3P6IE88"/>
<feature type="transmembrane region" description="Helical" evidence="1">
    <location>
        <begin position="66"/>
        <end position="85"/>
    </location>
</feature>